<dbReference type="GO" id="GO:0000045">
    <property type="term" value="P:autophagosome assembly"/>
    <property type="evidence" value="ECO:0007669"/>
    <property type="project" value="TreeGrafter"/>
</dbReference>
<dbReference type="GO" id="GO:0000422">
    <property type="term" value="P:autophagy of mitochondrion"/>
    <property type="evidence" value="ECO:0007669"/>
    <property type="project" value="TreeGrafter"/>
</dbReference>
<dbReference type="AlphaFoldDB" id="A0AAP0G568"/>
<keyword evidence="8" id="KW-1185">Reference proteome</keyword>
<evidence type="ECO:0000256" key="5">
    <source>
        <dbReference type="ARBA" id="ARBA00023006"/>
    </source>
</evidence>
<dbReference type="GO" id="GO:0032446">
    <property type="term" value="P:protein modification by small protein conjugation"/>
    <property type="evidence" value="ECO:0007669"/>
    <property type="project" value="TreeGrafter"/>
</dbReference>
<evidence type="ECO:0000313" key="7">
    <source>
        <dbReference type="EMBL" id="KAK8937510.1"/>
    </source>
</evidence>
<accession>A0AAP0G568</accession>
<keyword evidence="5" id="KW-0072">Autophagy</keyword>
<dbReference type="GO" id="GO:0005829">
    <property type="term" value="C:cytosol"/>
    <property type="evidence" value="ECO:0007669"/>
    <property type="project" value="TreeGrafter"/>
</dbReference>
<dbReference type="PANTHER" id="PTHR14957:SF1">
    <property type="entry name" value="UBIQUITIN-LIKE-CONJUGATING ENZYME ATG10"/>
    <property type="match status" value="1"/>
</dbReference>
<dbReference type="Proteomes" id="UP001418222">
    <property type="component" value="Unassembled WGS sequence"/>
</dbReference>
<dbReference type="Pfam" id="PF03987">
    <property type="entry name" value="Autophagy_act_C"/>
    <property type="match status" value="1"/>
</dbReference>
<evidence type="ECO:0000256" key="6">
    <source>
        <dbReference type="ARBA" id="ARBA00029833"/>
    </source>
</evidence>
<proteinExistence type="inferred from homology"/>
<evidence type="ECO:0000256" key="3">
    <source>
        <dbReference type="ARBA" id="ARBA00022679"/>
    </source>
</evidence>
<gene>
    <name evidence="7" type="ORF">KSP39_PZI012549</name>
</gene>
<keyword evidence="3" id="KW-0808">Transferase</keyword>
<dbReference type="EMBL" id="JBBWWQ010000010">
    <property type="protein sequence ID" value="KAK8937510.1"/>
    <property type="molecule type" value="Genomic_DNA"/>
</dbReference>
<comment type="similarity">
    <text evidence="1">Belongs to the ATG10 family.</text>
</comment>
<reference evidence="7 8" key="1">
    <citation type="journal article" date="2022" name="Nat. Plants">
        <title>Genomes of leafy and leafless Platanthera orchids illuminate the evolution of mycoheterotrophy.</title>
        <authorList>
            <person name="Li M.H."/>
            <person name="Liu K.W."/>
            <person name="Li Z."/>
            <person name="Lu H.C."/>
            <person name="Ye Q.L."/>
            <person name="Zhang D."/>
            <person name="Wang J.Y."/>
            <person name="Li Y.F."/>
            <person name="Zhong Z.M."/>
            <person name="Liu X."/>
            <person name="Yu X."/>
            <person name="Liu D.K."/>
            <person name="Tu X.D."/>
            <person name="Liu B."/>
            <person name="Hao Y."/>
            <person name="Liao X.Y."/>
            <person name="Jiang Y.T."/>
            <person name="Sun W.H."/>
            <person name="Chen J."/>
            <person name="Chen Y.Q."/>
            <person name="Ai Y."/>
            <person name="Zhai J.W."/>
            <person name="Wu S.S."/>
            <person name="Zhou Z."/>
            <person name="Hsiao Y.Y."/>
            <person name="Wu W.L."/>
            <person name="Chen Y.Y."/>
            <person name="Lin Y.F."/>
            <person name="Hsu J.L."/>
            <person name="Li C.Y."/>
            <person name="Wang Z.W."/>
            <person name="Zhao X."/>
            <person name="Zhong W.Y."/>
            <person name="Ma X.K."/>
            <person name="Ma L."/>
            <person name="Huang J."/>
            <person name="Chen G.Z."/>
            <person name="Huang M.Z."/>
            <person name="Huang L."/>
            <person name="Peng D.H."/>
            <person name="Luo Y.B."/>
            <person name="Zou S.Q."/>
            <person name="Chen S.P."/>
            <person name="Lan S."/>
            <person name="Tsai W.C."/>
            <person name="Van de Peer Y."/>
            <person name="Liu Z.J."/>
        </authorList>
    </citation>
    <scope>NUCLEOTIDE SEQUENCE [LARGE SCALE GENOMIC DNA]</scope>
    <source>
        <strain evidence="7">Lor287</strain>
    </source>
</reference>
<evidence type="ECO:0000256" key="2">
    <source>
        <dbReference type="ARBA" id="ARBA00021099"/>
    </source>
</evidence>
<comment type="caution">
    <text evidence="7">The sequence shown here is derived from an EMBL/GenBank/DDBJ whole genome shotgun (WGS) entry which is preliminary data.</text>
</comment>
<dbReference type="PANTHER" id="PTHR14957">
    <property type="entry name" value="UBIQUITIN-LIKE-CONJUGATING ENZYME ATG10"/>
    <property type="match status" value="1"/>
</dbReference>
<dbReference type="Gene3D" id="3.30.1460.50">
    <property type="match status" value="1"/>
</dbReference>
<evidence type="ECO:0000313" key="8">
    <source>
        <dbReference type="Proteomes" id="UP001418222"/>
    </source>
</evidence>
<sequence length="219" mass="25097">MENQKSFDGTLSADEFYIAANTLCEKWKSANTGLPDWTWVPYKRMPSGASYNDGYLSLESIYHIKFPKDPVKSRNLSEEDEEPVDSATLVHVPSNVIHAYDFHIAYSHSYRDPVLYFNGHRSDGQPLDLDEMQKDLPEYSQKLLTESKWTFITVEEHPYLHQPWYMLHPCGTSDWMKLLLHGRPDAADYLISWLSVVGQTVGLRVPISLVSSCAKHDSI</sequence>
<evidence type="ECO:0000256" key="4">
    <source>
        <dbReference type="ARBA" id="ARBA00022786"/>
    </source>
</evidence>
<protein>
    <recommendedName>
        <fullName evidence="2">Ubiquitin-like-conjugating enzyme ATG10</fullName>
    </recommendedName>
    <alternativeName>
        <fullName evidence="6">Autophagy-related protein 10</fullName>
    </alternativeName>
</protein>
<evidence type="ECO:0000256" key="1">
    <source>
        <dbReference type="ARBA" id="ARBA00005696"/>
    </source>
</evidence>
<dbReference type="InterPro" id="IPR007135">
    <property type="entry name" value="Atg3/Atg10"/>
</dbReference>
<organism evidence="7 8">
    <name type="scientific">Platanthera zijinensis</name>
    <dbReference type="NCBI Taxonomy" id="2320716"/>
    <lineage>
        <taxon>Eukaryota</taxon>
        <taxon>Viridiplantae</taxon>
        <taxon>Streptophyta</taxon>
        <taxon>Embryophyta</taxon>
        <taxon>Tracheophyta</taxon>
        <taxon>Spermatophyta</taxon>
        <taxon>Magnoliopsida</taxon>
        <taxon>Liliopsida</taxon>
        <taxon>Asparagales</taxon>
        <taxon>Orchidaceae</taxon>
        <taxon>Orchidoideae</taxon>
        <taxon>Orchideae</taxon>
        <taxon>Orchidinae</taxon>
        <taxon>Platanthera</taxon>
    </lineage>
</organism>
<dbReference type="GO" id="GO:0061651">
    <property type="term" value="F:Atg12 conjugating enzyme activity"/>
    <property type="evidence" value="ECO:0007669"/>
    <property type="project" value="TreeGrafter"/>
</dbReference>
<name>A0AAP0G568_9ASPA</name>
<keyword evidence="4" id="KW-0833">Ubl conjugation pathway</keyword>